<protein>
    <submittedName>
        <fullName evidence="1">Selenoprotein O</fullName>
    </submittedName>
</protein>
<organism evidence="1 2">
    <name type="scientific">Candidatus Afipia apatlaquensis</name>
    <dbReference type="NCBI Taxonomy" id="2712852"/>
    <lineage>
        <taxon>Bacteria</taxon>
        <taxon>Pseudomonadati</taxon>
        <taxon>Pseudomonadota</taxon>
        <taxon>Alphaproteobacteria</taxon>
        <taxon>Hyphomicrobiales</taxon>
        <taxon>Nitrobacteraceae</taxon>
        <taxon>Afipia</taxon>
    </lineage>
</organism>
<evidence type="ECO:0000313" key="2">
    <source>
        <dbReference type="Proteomes" id="UP000480266"/>
    </source>
</evidence>
<dbReference type="EMBL" id="JAAMRR010000420">
    <property type="protein sequence ID" value="NGX95164.1"/>
    <property type="molecule type" value="Genomic_DNA"/>
</dbReference>
<accession>A0A7C9RE66</accession>
<evidence type="ECO:0000313" key="1">
    <source>
        <dbReference type="EMBL" id="NGX95164.1"/>
    </source>
</evidence>
<keyword evidence="2" id="KW-1185">Reference proteome</keyword>
<proteinExistence type="predicted"/>
<comment type="caution">
    <text evidence="1">The sequence shown here is derived from an EMBL/GenBank/DDBJ whole genome shotgun (WGS) entry which is preliminary data.</text>
</comment>
<reference evidence="1" key="1">
    <citation type="submission" date="2020-02" db="EMBL/GenBank/DDBJ databases">
        <title>Draft genome sequence of Candidatus Afipia apatlaquensis IBT-C3, a potential strain for decolorization of textile dyes.</title>
        <authorList>
            <person name="Sanchez-Reyes A."/>
            <person name="Breton-Deval L."/>
            <person name="Mangelson H."/>
            <person name="Sanchez-Flores A."/>
        </authorList>
    </citation>
    <scope>NUCLEOTIDE SEQUENCE [LARGE SCALE GENOMIC DNA]</scope>
    <source>
        <strain evidence="1">IBT-C3</strain>
    </source>
</reference>
<dbReference type="AlphaFoldDB" id="A0A7C9RE66"/>
<gene>
    <name evidence="1" type="ORF">G4V63_08025</name>
</gene>
<sequence>AVRDALKDFVPREGVDLSHPYFSRPVACSMLIEEVEAIWKPIADNDDWSVFHTKLKAIDEMREAYGLG</sequence>
<feature type="non-terminal residue" evidence="1">
    <location>
        <position position="1"/>
    </location>
</feature>
<dbReference type="Proteomes" id="UP000480266">
    <property type="component" value="Unassembled WGS sequence"/>
</dbReference>
<name>A0A7C9RE66_9BRAD</name>